<reference evidence="3" key="2">
    <citation type="journal article" date="2021" name="PeerJ">
        <title>Extensive microbial diversity within the chicken gut microbiome revealed by metagenomics and culture.</title>
        <authorList>
            <person name="Gilroy R."/>
            <person name="Ravi A."/>
            <person name="Getino M."/>
            <person name="Pursley I."/>
            <person name="Horton D.L."/>
            <person name="Alikhan N.F."/>
            <person name="Baker D."/>
            <person name="Gharbi K."/>
            <person name="Hall N."/>
            <person name="Watson M."/>
            <person name="Adriaenssens E.M."/>
            <person name="Foster-Nyarko E."/>
            <person name="Jarju S."/>
            <person name="Secka A."/>
            <person name="Antonio M."/>
            <person name="Oren A."/>
            <person name="Chaudhuri R.R."/>
            <person name="La Ragione R."/>
            <person name="Hildebrand F."/>
            <person name="Pallen M.J."/>
        </authorList>
    </citation>
    <scope>NUCLEOTIDE SEQUENCE</scope>
    <source>
        <strain evidence="3">CHK154-7741</strain>
    </source>
</reference>
<dbReference type="Pfam" id="PF01381">
    <property type="entry name" value="HTH_3"/>
    <property type="match status" value="1"/>
</dbReference>
<evidence type="ECO:0000313" key="3">
    <source>
        <dbReference type="EMBL" id="HIU91944.1"/>
    </source>
</evidence>
<dbReference type="PANTHER" id="PTHR46558">
    <property type="entry name" value="TRACRIPTIONAL REGULATORY PROTEIN-RELATED-RELATED"/>
    <property type="match status" value="1"/>
</dbReference>
<dbReference type="AlphaFoldDB" id="A0A9D1SQZ5"/>
<gene>
    <name evidence="3" type="ORF">IAD26_02285</name>
</gene>
<dbReference type="PROSITE" id="PS50943">
    <property type="entry name" value="HTH_CROC1"/>
    <property type="match status" value="1"/>
</dbReference>
<evidence type="ECO:0000259" key="2">
    <source>
        <dbReference type="PROSITE" id="PS50943"/>
    </source>
</evidence>
<keyword evidence="1" id="KW-0238">DNA-binding</keyword>
<reference evidence="3" key="1">
    <citation type="submission" date="2020-10" db="EMBL/GenBank/DDBJ databases">
        <authorList>
            <person name="Gilroy R."/>
        </authorList>
    </citation>
    <scope>NUCLEOTIDE SEQUENCE</scope>
    <source>
        <strain evidence="3">CHK154-7741</strain>
    </source>
</reference>
<sequence>MDLRAKIGYKLKQLRLEADISQEKLAEYLGVHIQAIGKVETGKIFISEKVLIKACKFFDVKPRYFFDFDDIKLRQSDTERIREITEKLQHSKPIFIKQIHKIVNALYEEN</sequence>
<dbReference type="Proteomes" id="UP000886748">
    <property type="component" value="Unassembled WGS sequence"/>
</dbReference>
<organism evidence="3 4">
    <name type="scientific">Candidatus Limenecus avicola</name>
    <dbReference type="NCBI Taxonomy" id="2840847"/>
    <lineage>
        <taxon>Bacteria</taxon>
        <taxon>Bacillati</taxon>
        <taxon>Bacillota</taxon>
        <taxon>Clostridia</taxon>
        <taxon>Eubacteriales</taxon>
        <taxon>Clostridiaceae</taxon>
        <taxon>Clostridiaceae incertae sedis</taxon>
        <taxon>Candidatus Limenecus</taxon>
    </lineage>
</organism>
<accession>A0A9D1SQZ5</accession>
<dbReference type="SUPFAM" id="SSF47413">
    <property type="entry name" value="lambda repressor-like DNA-binding domains"/>
    <property type="match status" value="1"/>
</dbReference>
<dbReference type="SMART" id="SM00530">
    <property type="entry name" value="HTH_XRE"/>
    <property type="match status" value="1"/>
</dbReference>
<feature type="domain" description="HTH cro/C1-type" evidence="2">
    <location>
        <begin position="11"/>
        <end position="65"/>
    </location>
</feature>
<evidence type="ECO:0000256" key="1">
    <source>
        <dbReference type="ARBA" id="ARBA00023125"/>
    </source>
</evidence>
<protein>
    <submittedName>
        <fullName evidence="3">Helix-turn-helix transcriptional regulator</fullName>
    </submittedName>
</protein>
<dbReference type="InterPro" id="IPR010982">
    <property type="entry name" value="Lambda_DNA-bd_dom_sf"/>
</dbReference>
<dbReference type="PANTHER" id="PTHR46558:SF11">
    <property type="entry name" value="HTH-TYPE TRANSCRIPTIONAL REGULATOR XRE"/>
    <property type="match status" value="1"/>
</dbReference>
<dbReference type="EMBL" id="DVOD01000016">
    <property type="protein sequence ID" value="HIU91944.1"/>
    <property type="molecule type" value="Genomic_DNA"/>
</dbReference>
<comment type="caution">
    <text evidence="3">The sequence shown here is derived from an EMBL/GenBank/DDBJ whole genome shotgun (WGS) entry which is preliminary data.</text>
</comment>
<dbReference type="Gene3D" id="1.10.260.40">
    <property type="entry name" value="lambda repressor-like DNA-binding domains"/>
    <property type="match status" value="1"/>
</dbReference>
<dbReference type="CDD" id="cd00093">
    <property type="entry name" value="HTH_XRE"/>
    <property type="match status" value="1"/>
</dbReference>
<proteinExistence type="predicted"/>
<name>A0A9D1SQZ5_9CLOT</name>
<dbReference type="InterPro" id="IPR001387">
    <property type="entry name" value="Cro/C1-type_HTH"/>
</dbReference>
<evidence type="ECO:0000313" key="4">
    <source>
        <dbReference type="Proteomes" id="UP000886748"/>
    </source>
</evidence>
<dbReference type="GO" id="GO:0003677">
    <property type="term" value="F:DNA binding"/>
    <property type="evidence" value="ECO:0007669"/>
    <property type="project" value="UniProtKB-KW"/>
</dbReference>